<name>A0A0N7IFE4_9BACE</name>
<keyword evidence="1" id="KW-0812">Transmembrane</keyword>
<reference evidence="2 3" key="1">
    <citation type="journal article" date="2015" name="Science">
        <title>Genetic determinants of in vivo fitness and diet responsiveness in multiple human gut Bacteroides.</title>
        <authorList>
            <person name="Wu M."/>
            <person name="McNulty N.P."/>
            <person name="Rodionov D.A."/>
            <person name="Khoroshkin M.S."/>
            <person name="Griffin N.W."/>
            <person name="Cheng J."/>
            <person name="Latreille P."/>
            <person name="Kerstetter R.A."/>
            <person name="Terrapon N."/>
            <person name="Henrissat B."/>
            <person name="Osterman A.L."/>
            <person name="Gordon J.I."/>
        </authorList>
    </citation>
    <scope>NUCLEOTIDE SEQUENCE [LARGE SCALE GENOMIC DNA]</scope>
    <source>
        <strain evidence="2 3">WH2</strain>
    </source>
</reference>
<protein>
    <submittedName>
        <fullName evidence="2">Uncharacterized protein</fullName>
    </submittedName>
</protein>
<accession>A0A0N7IFE4</accession>
<dbReference type="PATRIC" id="fig|246787.4.peg.2815"/>
<gene>
    <name evidence="2" type="ORF">BcellWH2_02732</name>
</gene>
<evidence type="ECO:0000313" key="2">
    <source>
        <dbReference type="EMBL" id="ALJ59971.1"/>
    </source>
</evidence>
<keyword evidence="1" id="KW-0472">Membrane</keyword>
<dbReference type="Proteomes" id="UP000061809">
    <property type="component" value="Chromosome"/>
</dbReference>
<dbReference type="EMBL" id="CP012801">
    <property type="protein sequence ID" value="ALJ59971.1"/>
    <property type="molecule type" value="Genomic_DNA"/>
</dbReference>
<feature type="transmembrane region" description="Helical" evidence="1">
    <location>
        <begin position="27"/>
        <end position="47"/>
    </location>
</feature>
<evidence type="ECO:0000313" key="3">
    <source>
        <dbReference type="Proteomes" id="UP000061809"/>
    </source>
</evidence>
<proteinExistence type="predicted"/>
<dbReference type="KEGG" id="bcel:BcellWH2_02732"/>
<organism evidence="2 3">
    <name type="scientific">Bacteroides cellulosilyticus</name>
    <dbReference type="NCBI Taxonomy" id="246787"/>
    <lineage>
        <taxon>Bacteria</taxon>
        <taxon>Pseudomonadati</taxon>
        <taxon>Bacteroidota</taxon>
        <taxon>Bacteroidia</taxon>
        <taxon>Bacteroidales</taxon>
        <taxon>Bacteroidaceae</taxon>
        <taxon>Bacteroides</taxon>
    </lineage>
</organism>
<dbReference type="AlphaFoldDB" id="A0A0N7IFE4"/>
<keyword evidence="1" id="KW-1133">Transmembrane helix</keyword>
<sequence length="49" mass="5778">MYPAMENAFFHSRFFLKNSLQNIKKRLVLLALSLVNIMTFILPFGYLPE</sequence>
<evidence type="ECO:0000256" key="1">
    <source>
        <dbReference type="SAM" id="Phobius"/>
    </source>
</evidence>